<evidence type="ECO:0000313" key="2">
    <source>
        <dbReference type="Proteomes" id="UP000022910"/>
    </source>
</evidence>
<evidence type="ECO:0008006" key="3">
    <source>
        <dbReference type="Google" id="ProtNLM"/>
    </source>
</evidence>
<sequence>MDRALTCLLVNVKANTRSFKAIPIYKNADKKIVQLHGHLIQLDQITIMLLRDLIYEHYDTKLWKVNLDTADIENKKISTKDDIIKLGGKEMTPSDMLEVYIQDELNSLNFMPNKIHIIAIDYTTPTIAPEKKIWVCYDRCPIAFSKEELESKGICDVDDLKREIRDRLSSLSNYTNDMLSLRKKNETEILAPTISIDNLYSMEFMELDVIVDKENYRPNKKVKLEEAKKVKKIWVYYEEFSLTFRKEDCDSKGIYDVDGLRREIKDSFNTLSDYSYEMVFLRNRNETEFLDPAISIDVLYGMKLEVIIVNKKNDNKSTSSRKKMNNIESKRIEKAFQTKYQGTVLEKFYIRLNFFHEIWLSDSRYVPYLAIIQSSGSGKTRLVAELRTKGIYVLYICKRSEDSTGYPKSTPFAQKVLDTIRDDEFGALLCGAIEEIKNKGWSAEEFWDIQVKGDHECEEFWNVVLGSLDLESSQSKCNNEEFVKDLFPQIGISVVCCIDEAHELITQRNSGETCFVKWRRQIKKISWKGFFNVVLSTNGKIGNFLPPTIKDTVSARTTNFQIFPAYLDVSTTDVLALLVENVGKENFDKDYDLKRAVYLGTPLWGSLAQAGESLKDLILLASEKIRNFSKKKDDYIANLACISCTLALEVSPRIAEVDNLIASHMATAIGISPDRTSILCTYPSDAILASGALKGIINVGWENCLDTLVELLSRGVVEVGERGELVNRILFLMRYAVVAREIFLGSATYLEKIPLKLFLEKIDGHSMLLDELKINDAKVGFNHWISLLATNMDYVNESEGNKFLTEDLVKEAYHRHAAIRMPFGFKDIDHVIPFKYSSDYGVILIQNKNAKQSTYKSVDNFALTNPASVGIRQKDYKVLGIYADFHQGELPYKATSEIKSIDYISTRSRPGEKANIMYIRGVEAFEFDNEINKRLFKVLYTRPWPLDRYWSTFGENELVRKDEIKSFLPIIFKQNKGESLIDKWKM</sequence>
<gene>
    <name evidence="1" type="ORF">RirG_271010</name>
</gene>
<evidence type="ECO:0000313" key="1">
    <source>
        <dbReference type="EMBL" id="EXX50420.1"/>
    </source>
</evidence>
<dbReference type="OrthoDB" id="2329069at2759"/>
<reference evidence="1 2" key="1">
    <citation type="submission" date="2014-02" db="EMBL/GenBank/DDBJ databases">
        <title>Single nucleus genome sequencing reveals high similarity among nuclei of an endomycorrhizal fungus.</title>
        <authorList>
            <person name="Lin K."/>
            <person name="Geurts R."/>
            <person name="Zhang Z."/>
            <person name="Limpens E."/>
            <person name="Saunders D.G."/>
            <person name="Mu D."/>
            <person name="Pang E."/>
            <person name="Cao H."/>
            <person name="Cha H."/>
            <person name="Lin T."/>
            <person name="Zhou Q."/>
            <person name="Shang Y."/>
            <person name="Li Y."/>
            <person name="Ivanov S."/>
            <person name="Sharma T."/>
            <person name="Velzen R.V."/>
            <person name="Ruijter N.D."/>
            <person name="Aanen D.K."/>
            <person name="Win J."/>
            <person name="Kamoun S."/>
            <person name="Bisseling T."/>
            <person name="Huang S."/>
        </authorList>
    </citation>
    <scope>NUCLEOTIDE SEQUENCE [LARGE SCALE GENOMIC DNA]</scope>
    <source>
        <strain evidence="2">DAOM197198w</strain>
    </source>
</reference>
<protein>
    <recommendedName>
        <fullName evidence="3">Crinkler family protein</fullName>
    </recommendedName>
</protein>
<dbReference type="PANTHER" id="PTHR33266:SF1">
    <property type="entry name" value="F-BOX DOMAIN-CONTAINING PROTEIN"/>
    <property type="match status" value="1"/>
</dbReference>
<dbReference type="PANTHER" id="PTHR33266">
    <property type="entry name" value="CHROMOSOME 15, WHOLE GENOME SHOTGUN SEQUENCE"/>
    <property type="match status" value="1"/>
</dbReference>
<dbReference type="HOGENOM" id="CLU_016667_0_0_1"/>
<accession>A0A015I9F4</accession>
<comment type="caution">
    <text evidence="1">The sequence shown here is derived from an EMBL/GenBank/DDBJ whole genome shotgun (WGS) entry which is preliminary data.</text>
</comment>
<dbReference type="Proteomes" id="UP000022910">
    <property type="component" value="Unassembled WGS sequence"/>
</dbReference>
<organism evidence="1 2">
    <name type="scientific">Rhizophagus irregularis (strain DAOM 197198w)</name>
    <name type="common">Glomus intraradices</name>
    <dbReference type="NCBI Taxonomy" id="1432141"/>
    <lineage>
        <taxon>Eukaryota</taxon>
        <taxon>Fungi</taxon>
        <taxon>Fungi incertae sedis</taxon>
        <taxon>Mucoromycota</taxon>
        <taxon>Glomeromycotina</taxon>
        <taxon>Glomeromycetes</taxon>
        <taxon>Glomerales</taxon>
        <taxon>Glomeraceae</taxon>
        <taxon>Rhizophagus</taxon>
    </lineage>
</organism>
<proteinExistence type="predicted"/>
<dbReference type="EMBL" id="JEMT01029965">
    <property type="protein sequence ID" value="EXX50420.1"/>
    <property type="molecule type" value="Genomic_DNA"/>
</dbReference>
<keyword evidence="2" id="KW-1185">Reference proteome</keyword>
<name>A0A015I9F4_RHIIW</name>
<dbReference type="STRING" id="1432141.A0A015I9F4"/>
<dbReference type="AlphaFoldDB" id="A0A015I9F4"/>